<dbReference type="PANTHER" id="PTHR33480">
    <property type="entry name" value="SET DOMAIN-CONTAINING PROTEIN-RELATED"/>
    <property type="match status" value="1"/>
</dbReference>
<evidence type="ECO:0000313" key="1">
    <source>
        <dbReference type="EMBL" id="CAG9820722.1"/>
    </source>
</evidence>
<dbReference type="Proteomes" id="UP001153737">
    <property type="component" value="Chromosome 4"/>
</dbReference>
<dbReference type="AlphaFoldDB" id="A0A9N9X141"/>
<accession>A0A9N9X141</accession>
<dbReference type="EMBL" id="OU896710">
    <property type="protein sequence ID" value="CAG9820722.1"/>
    <property type="molecule type" value="Genomic_DNA"/>
</dbReference>
<gene>
    <name evidence="1" type="ORF">PHAECO_LOCUS8589</name>
</gene>
<dbReference type="PANTHER" id="PTHR33480:SF1">
    <property type="entry name" value="TYR RECOMBINASE DOMAIN-CONTAINING PROTEIN"/>
    <property type="match status" value="1"/>
</dbReference>
<reference evidence="1" key="1">
    <citation type="submission" date="2022-01" db="EMBL/GenBank/DDBJ databases">
        <authorList>
            <person name="King R."/>
        </authorList>
    </citation>
    <scope>NUCLEOTIDE SEQUENCE</scope>
</reference>
<sequence length="328" mass="36884">MAGLNESGTGFKTPSLATSLGTLLKQVGMLCISVWIRSQEKQKQTFAEDFVKLLTEDYGTTINRAALETQAKNKRQSKIVLPLKEDIQKLQRHLRDSLRANYAILNENFCQTAWLQLAETALLSIQLFNRRRAGEIERILVDDLSSFEKIDEKSIGEAFQNFTIEEKQAAQKYTLLRHRSQAGVSRQNPYLFGIPGILKGDYKYLSACRLMRKFAYECGAKQPGTLRGTVLRKHVATMCANFNLQDSEVADLASFMGHADKIHKEIYRQPILTREILHISKLLEAVQGDNDADSDIDSDENEENEPAAANLLLMANAAGFAGQPKREE</sequence>
<proteinExistence type="predicted"/>
<evidence type="ECO:0000313" key="2">
    <source>
        <dbReference type="Proteomes" id="UP001153737"/>
    </source>
</evidence>
<protein>
    <submittedName>
        <fullName evidence="1">Uncharacterized protein</fullName>
    </submittedName>
</protein>
<keyword evidence="2" id="KW-1185">Reference proteome</keyword>
<organism evidence="1 2">
    <name type="scientific">Phaedon cochleariae</name>
    <name type="common">Mustard beetle</name>
    <dbReference type="NCBI Taxonomy" id="80249"/>
    <lineage>
        <taxon>Eukaryota</taxon>
        <taxon>Metazoa</taxon>
        <taxon>Ecdysozoa</taxon>
        <taxon>Arthropoda</taxon>
        <taxon>Hexapoda</taxon>
        <taxon>Insecta</taxon>
        <taxon>Pterygota</taxon>
        <taxon>Neoptera</taxon>
        <taxon>Endopterygota</taxon>
        <taxon>Coleoptera</taxon>
        <taxon>Polyphaga</taxon>
        <taxon>Cucujiformia</taxon>
        <taxon>Chrysomeloidea</taxon>
        <taxon>Chrysomelidae</taxon>
        <taxon>Chrysomelinae</taxon>
        <taxon>Chrysomelini</taxon>
        <taxon>Phaedon</taxon>
    </lineage>
</organism>
<dbReference type="OrthoDB" id="6782360at2759"/>
<reference evidence="1" key="2">
    <citation type="submission" date="2022-10" db="EMBL/GenBank/DDBJ databases">
        <authorList>
            <consortium name="ENA_rothamsted_submissions"/>
            <consortium name="culmorum"/>
            <person name="King R."/>
        </authorList>
    </citation>
    <scope>NUCLEOTIDE SEQUENCE</scope>
</reference>
<name>A0A9N9X141_PHACE</name>